<organism evidence="6 7">
    <name type="scientific">Microthyrium microscopicum</name>
    <dbReference type="NCBI Taxonomy" id="703497"/>
    <lineage>
        <taxon>Eukaryota</taxon>
        <taxon>Fungi</taxon>
        <taxon>Dikarya</taxon>
        <taxon>Ascomycota</taxon>
        <taxon>Pezizomycotina</taxon>
        <taxon>Dothideomycetes</taxon>
        <taxon>Dothideomycetes incertae sedis</taxon>
        <taxon>Microthyriales</taxon>
        <taxon>Microthyriaceae</taxon>
        <taxon>Microthyrium</taxon>
    </lineage>
</organism>
<dbReference type="GO" id="GO:0016616">
    <property type="term" value="F:oxidoreductase activity, acting on the CH-OH group of donors, NAD or NADP as acceptor"/>
    <property type="evidence" value="ECO:0007669"/>
    <property type="project" value="TreeGrafter"/>
</dbReference>
<evidence type="ECO:0000256" key="1">
    <source>
        <dbReference type="ARBA" id="ARBA00006484"/>
    </source>
</evidence>
<dbReference type="Proteomes" id="UP000799302">
    <property type="component" value="Unassembled WGS sequence"/>
</dbReference>
<evidence type="ECO:0000256" key="3">
    <source>
        <dbReference type="ARBA" id="ARBA00023002"/>
    </source>
</evidence>
<name>A0A6A6UT41_9PEZI</name>
<dbReference type="SUPFAM" id="SSF51735">
    <property type="entry name" value="NAD(P)-binding Rossmann-fold domains"/>
    <property type="match status" value="1"/>
</dbReference>
<dbReference type="InterPro" id="IPR020904">
    <property type="entry name" value="Sc_DH/Rdtase_CS"/>
</dbReference>
<dbReference type="SMART" id="SM00822">
    <property type="entry name" value="PKS_KR"/>
    <property type="match status" value="1"/>
</dbReference>
<dbReference type="EMBL" id="MU004230">
    <property type="protein sequence ID" value="KAF2675425.1"/>
    <property type="molecule type" value="Genomic_DNA"/>
</dbReference>
<dbReference type="AlphaFoldDB" id="A0A6A6UT41"/>
<protein>
    <submittedName>
        <fullName evidence="6">NAD(P)-binding protein</fullName>
    </submittedName>
</protein>
<dbReference type="PRINTS" id="PR00081">
    <property type="entry name" value="GDHRDH"/>
</dbReference>
<keyword evidence="2" id="KW-0521">NADP</keyword>
<keyword evidence="7" id="KW-1185">Reference proteome</keyword>
<gene>
    <name evidence="6" type="ORF">BT63DRAFT_420617</name>
</gene>
<dbReference type="Pfam" id="PF00106">
    <property type="entry name" value="adh_short"/>
    <property type="match status" value="1"/>
</dbReference>
<dbReference type="PANTHER" id="PTHR24322">
    <property type="entry name" value="PKSB"/>
    <property type="match status" value="1"/>
</dbReference>
<dbReference type="OrthoDB" id="5840532at2759"/>
<reference evidence="6" key="1">
    <citation type="journal article" date="2020" name="Stud. Mycol.">
        <title>101 Dothideomycetes genomes: a test case for predicting lifestyles and emergence of pathogens.</title>
        <authorList>
            <person name="Haridas S."/>
            <person name="Albert R."/>
            <person name="Binder M."/>
            <person name="Bloem J."/>
            <person name="Labutti K."/>
            <person name="Salamov A."/>
            <person name="Andreopoulos B."/>
            <person name="Baker S."/>
            <person name="Barry K."/>
            <person name="Bills G."/>
            <person name="Bluhm B."/>
            <person name="Cannon C."/>
            <person name="Castanera R."/>
            <person name="Culley D."/>
            <person name="Daum C."/>
            <person name="Ezra D."/>
            <person name="Gonzalez J."/>
            <person name="Henrissat B."/>
            <person name="Kuo A."/>
            <person name="Liang C."/>
            <person name="Lipzen A."/>
            <person name="Lutzoni F."/>
            <person name="Magnuson J."/>
            <person name="Mondo S."/>
            <person name="Nolan M."/>
            <person name="Ohm R."/>
            <person name="Pangilinan J."/>
            <person name="Park H.-J."/>
            <person name="Ramirez L."/>
            <person name="Alfaro M."/>
            <person name="Sun H."/>
            <person name="Tritt A."/>
            <person name="Yoshinaga Y."/>
            <person name="Zwiers L.-H."/>
            <person name="Turgeon B."/>
            <person name="Goodwin S."/>
            <person name="Spatafora J."/>
            <person name="Crous P."/>
            <person name="Grigoriev I."/>
        </authorList>
    </citation>
    <scope>NUCLEOTIDE SEQUENCE</scope>
    <source>
        <strain evidence="6">CBS 115976</strain>
    </source>
</reference>
<dbReference type="InterPro" id="IPR002347">
    <property type="entry name" value="SDR_fam"/>
</dbReference>
<feature type="domain" description="Ketoreductase" evidence="5">
    <location>
        <begin position="106"/>
        <end position="274"/>
    </location>
</feature>
<sequence>MATEAKKEPGIRRIIVPARLKPETASSWHSYLTIDLVVLAAQRTILNPFFAWALPLSLRAITVPYEHLSLQLTIAYAALITCYYIFTAIDQRIAYGQSREVELSSEVVVITGGAGGLGLLLADFYRMNGASVAIFDIKEPPTDGIQGIEFYKCDVGDAGQVQAAAERIKADIGTPTILINNAAIMNGKSILDLTPKDLEKTMRINLLSHYYTTQSFLPAMLASPNGGTIVTISSVLGHLGCAHLSDYTASKAGLLAFHASLRAELSLSTQPGASSIKTILVAPGQLGTSLFGGLKTPSTFLAPVVEPVQLAREIVRMVDAGDGGEVRMPVYAGWVPLLCALPASVQGAVRRWAGMDGAMVEFARKMG</sequence>
<proteinExistence type="inferred from homology"/>
<accession>A0A6A6UT41</accession>
<keyword evidence="3" id="KW-0560">Oxidoreductase</keyword>
<evidence type="ECO:0000313" key="6">
    <source>
        <dbReference type="EMBL" id="KAF2675425.1"/>
    </source>
</evidence>
<dbReference type="InterPro" id="IPR057326">
    <property type="entry name" value="KR_dom"/>
</dbReference>
<dbReference type="PRINTS" id="PR00080">
    <property type="entry name" value="SDRFAMILY"/>
</dbReference>
<dbReference type="PROSITE" id="PS00061">
    <property type="entry name" value="ADH_SHORT"/>
    <property type="match status" value="1"/>
</dbReference>
<comment type="similarity">
    <text evidence="1 4">Belongs to the short-chain dehydrogenases/reductases (SDR) family.</text>
</comment>
<evidence type="ECO:0000313" key="7">
    <source>
        <dbReference type="Proteomes" id="UP000799302"/>
    </source>
</evidence>
<evidence type="ECO:0000259" key="5">
    <source>
        <dbReference type="SMART" id="SM00822"/>
    </source>
</evidence>
<evidence type="ECO:0000256" key="4">
    <source>
        <dbReference type="RuleBase" id="RU000363"/>
    </source>
</evidence>
<evidence type="ECO:0000256" key="2">
    <source>
        <dbReference type="ARBA" id="ARBA00022857"/>
    </source>
</evidence>
<dbReference type="InterPro" id="IPR036291">
    <property type="entry name" value="NAD(P)-bd_dom_sf"/>
</dbReference>
<dbReference type="Gene3D" id="3.40.50.720">
    <property type="entry name" value="NAD(P)-binding Rossmann-like Domain"/>
    <property type="match status" value="1"/>
</dbReference>
<dbReference type="PANTHER" id="PTHR24322:SF736">
    <property type="entry name" value="RETINOL DEHYDROGENASE 10"/>
    <property type="match status" value="1"/>
</dbReference>